<dbReference type="Proteomes" id="UP000288096">
    <property type="component" value="Unassembled WGS sequence"/>
</dbReference>
<reference evidence="2" key="2">
    <citation type="submission" date="2019-01" db="EMBL/GenBank/DDBJ databases">
        <title>Genome sequence of Desulfonema ishimotonii strain Tokyo 01.</title>
        <authorList>
            <person name="Fukui M."/>
        </authorList>
    </citation>
    <scope>NUCLEOTIDE SEQUENCE [LARGE SCALE GENOMIC DNA]</scope>
    <source>
        <strain evidence="2">Tokyo 01</strain>
    </source>
</reference>
<evidence type="ECO:0000313" key="1">
    <source>
        <dbReference type="EMBL" id="GBC62978.1"/>
    </source>
</evidence>
<name>A0A401G164_9BACT</name>
<dbReference type="AlphaFoldDB" id="A0A401G164"/>
<keyword evidence="2" id="KW-1185">Reference proteome</keyword>
<dbReference type="OrthoDB" id="5413732at2"/>
<organism evidence="1 2">
    <name type="scientific">Desulfonema ishimotonii</name>
    <dbReference type="NCBI Taxonomy" id="45657"/>
    <lineage>
        <taxon>Bacteria</taxon>
        <taxon>Pseudomonadati</taxon>
        <taxon>Thermodesulfobacteriota</taxon>
        <taxon>Desulfobacteria</taxon>
        <taxon>Desulfobacterales</taxon>
        <taxon>Desulfococcaceae</taxon>
        <taxon>Desulfonema</taxon>
    </lineage>
</organism>
<dbReference type="EMBL" id="BEXT01000001">
    <property type="protein sequence ID" value="GBC62978.1"/>
    <property type="molecule type" value="Genomic_DNA"/>
</dbReference>
<evidence type="ECO:0008006" key="3">
    <source>
        <dbReference type="Google" id="ProtNLM"/>
    </source>
</evidence>
<accession>A0A401G164</accession>
<sequence>MPEYSRSMWRSGLGIICIVWALMVCPLLSAQEGPVPEPDSVTIIGISPVYKNNMANARSAAIKAGLDRGVEQMALMRMPAEGLARNFKPFLRALEGHTDDFVENYKVLAEAALGKEYRVMLQIRVSSGRLKQRLAGFTAPAVAELTGKAATVPKVLFLIAEQNLKDISPAYWWRNNPGPADAFAEVALADKVKASGLNIVAHGHTVPKVDIEAAIIFQPDLDNREALDIGRSMAADIVIVGKAIVYKVPDTAEDEVPSFSGTVTARAIRTDTGQEVAAVLESVVKKNADDVQGGKEALREAGVLAGQRLVTSLGAVRQDLGKARGERVELVVTGTRNLGNFVQFRRALSNTPGVEDIQIRETGPDEAVFQVAFRDGGEALGAALKSNVFELFYINVTEASGKRLRLALIAK</sequence>
<protein>
    <recommendedName>
        <fullName evidence="3">Flagellar assembly protein T N-terminal domain-containing protein</fullName>
    </recommendedName>
</protein>
<comment type="caution">
    <text evidence="1">The sequence shown here is derived from an EMBL/GenBank/DDBJ whole genome shotgun (WGS) entry which is preliminary data.</text>
</comment>
<gene>
    <name evidence="1" type="ORF">DENIS_3964</name>
</gene>
<reference evidence="2" key="1">
    <citation type="submission" date="2017-11" db="EMBL/GenBank/DDBJ databases">
        <authorList>
            <person name="Watanabe M."/>
            <person name="Kojima H."/>
        </authorList>
    </citation>
    <scope>NUCLEOTIDE SEQUENCE [LARGE SCALE GENOMIC DNA]</scope>
    <source>
        <strain evidence="2">Tokyo 01</strain>
    </source>
</reference>
<proteinExistence type="predicted"/>
<evidence type="ECO:0000313" key="2">
    <source>
        <dbReference type="Proteomes" id="UP000288096"/>
    </source>
</evidence>
<dbReference type="RefSeq" id="WP_124330103.1">
    <property type="nucleotide sequence ID" value="NZ_BEXT01000001.1"/>
</dbReference>